<evidence type="ECO:0000256" key="1">
    <source>
        <dbReference type="ARBA" id="ARBA00004651"/>
    </source>
</evidence>
<dbReference type="SFLD" id="SFLDS00003">
    <property type="entry name" value="Haloacid_Dehalogenase"/>
    <property type="match status" value="1"/>
</dbReference>
<dbReference type="InterPro" id="IPR023214">
    <property type="entry name" value="HAD_sf"/>
</dbReference>
<dbReference type="InterPro" id="IPR001757">
    <property type="entry name" value="P_typ_ATPase"/>
</dbReference>
<dbReference type="Proteomes" id="UP000198876">
    <property type="component" value="Unassembled WGS sequence"/>
</dbReference>
<feature type="domain" description="Cation-transporting P-type ATPase N-terminal" evidence="12">
    <location>
        <begin position="2"/>
        <end position="75"/>
    </location>
</feature>
<dbReference type="InterPro" id="IPR008250">
    <property type="entry name" value="ATPase_P-typ_transduc_dom_A_sf"/>
</dbReference>
<proteinExistence type="predicted"/>
<dbReference type="FunFam" id="2.70.150.10:FF:000016">
    <property type="entry name" value="Calcium-transporting P-type ATPase putative"/>
    <property type="match status" value="1"/>
</dbReference>
<name>A0A1I2VPZ2_9EURY</name>
<evidence type="ECO:0000313" key="13">
    <source>
        <dbReference type="EMBL" id="SFG90367.1"/>
    </source>
</evidence>
<keyword evidence="5" id="KW-0547">Nucleotide-binding</keyword>
<dbReference type="Gene3D" id="1.20.1110.10">
    <property type="entry name" value="Calcium-transporting ATPase, transmembrane domain"/>
    <property type="match status" value="1"/>
</dbReference>
<evidence type="ECO:0000256" key="2">
    <source>
        <dbReference type="ARBA" id="ARBA00022475"/>
    </source>
</evidence>
<dbReference type="GO" id="GO:0046872">
    <property type="term" value="F:metal ion binding"/>
    <property type="evidence" value="ECO:0007669"/>
    <property type="project" value="UniProtKB-KW"/>
</dbReference>
<evidence type="ECO:0000256" key="10">
    <source>
        <dbReference type="SAM" id="MobiDB-lite"/>
    </source>
</evidence>
<keyword evidence="9 11" id="KW-0472">Membrane</keyword>
<dbReference type="SUPFAM" id="SSF81665">
    <property type="entry name" value="Calcium ATPase, transmembrane domain M"/>
    <property type="match status" value="1"/>
</dbReference>
<dbReference type="PRINTS" id="PR00119">
    <property type="entry name" value="CATATPASE"/>
</dbReference>
<dbReference type="PANTHER" id="PTHR42861">
    <property type="entry name" value="CALCIUM-TRANSPORTING ATPASE"/>
    <property type="match status" value="1"/>
</dbReference>
<feature type="transmembrane region" description="Helical" evidence="11">
    <location>
        <begin position="55"/>
        <end position="73"/>
    </location>
</feature>
<dbReference type="SUPFAM" id="SSF81653">
    <property type="entry name" value="Calcium ATPase, transduction domain A"/>
    <property type="match status" value="1"/>
</dbReference>
<dbReference type="SUPFAM" id="SSF56784">
    <property type="entry name" value="HAD-like"/>
    <property type="match status" value="1"/>
</dbReference>
<feature type="transmembrane region" description="Helical" evidence="11">
    <location>
        <begin position="266"/>
        <end position="294"/>
    </location>
</feature>
<keyword evidence="14" id="KW-1185">Reference proteome</keyword>
<dbReference type="OrthoDB" id="8588at2157"/>
<dbReference type="SFLD" id="SFLDF00027">
    <property type="entry name" value="p-type_atpase"/>
    <property type="match status" value="1"/>
</dbReference>
<feature type="transmembrane region" description="Helical" evidence="11">
    <location>
        <begin position="723"/>
        <end position="746"/>
    </location>
</feature>
<sequence length="881" mass="95187">MAWHDRPLDVVFEDVASDADGLSTEEARRRFEEFGANEITSEEGKGPLDVLVSQFSSGLVLVLVGAAVLSVAVGHVVDAVLITVILFANGVFGFVQEYRAERSLEALRELAAPTVTVHRDGTRQEVDIGEVVPGDVLVLEQGDAVPADARTVESASLQVDEAPLTGESVPVEKRSEELDSETPLAERENMIYRGTTVTRGRGEAVVVETGMATEMGAIATELAAAETRQTPLQRDLDRLGRRLGIGVVVLSALVVPFLVFRGTALLSAALTAISLAVAAIPEGLPAVVTLTLALGVQQMADENALVRTLPAVESLGSVDVVCTDKTGTLTEGEMHVARLWVHDEVIDGAFDPEDDRVGTLLRVGALCNDADDERGEPTERALRQAAIEAGIDVDALRNDFPREDEVPFSSDRKRMATVHPDRIRVKGAPEVVLERSTRVLTADGVVELDEATRTRIRERTETFADDALRVLAFADKSTDDGGGPEENLVFIGLQGLIDPARPEVADAITETYAAGIDVKMITGDNRRTARAIGREVGIESDVLTGPELDAMDDAELRERVKDVDIYARATPSHKVRILRALQKGGRTVAMTGDGVNDAPALKNADVGIAMGIRGTDVAKQASDIVLLDDNYATIKNAIRRGRTIFDNVWKFVAYLLSANLAEVLLVFVASLFGYLVLPAVQLLWINLLTDGLPALALGADSASGDVMRREPRESAGGIIDRPMTALIGGVGLTTTVVLLGVMFLTLNGAPEVTPYVMTMVFTGFVVFEFAKLYVVRWSRGTPPLTNRWLAGAVVASFALHLSVLYTPLNQYFGTVPLGIDDWVRLLAALAVAVPGFIGVAWYVRRTTREHWTTQNRTGDEPGRREDDERPRETTERGRDVR</sequence>
<feature type="transmembrane region" description="Helical" evidence="11">
    <location>
        <begin position="79"/>
        <end position="95"/>
    </location>
</feature>
<dbReference type="InterPro" id="IPR018303">
    <property type="entry name" value="ATPase_P-typ_P_site"/>
</dbReference>
<dbReference type="Pfam" id="PF00689">
    <property type="entry name" value="Cation_ATPase_C"/>
    <property type="match status" value="1"/>
</dbReference>
<dbReference type="InterPro" id="IPR036412">
    <property type="entry name" value="HAD-like_sf"/>
</dbReference>
<evidence type="ECO:0000256" key="9">
    <source>
        <dbReference type="ARBA" id="ARBA00023136"/>
    </source>
</evidence>
<accession>A0A1I2VPZ2</accession>
<feature type="transmembrane region" description="Helical" evidence="11">
    <location>
        <begin position="683"/>
        <end position="702"/>
    </location>
</feature>
<organism evidence="13 14">
    <name type="scientific">Halopelagius inordinatus</name>
    <dbReference type="NCBI Taxonomy" id="553467"/>
    <lineage>
        <taxon>Archaea</taxon>
        <taxon>Methanobacteriati</taxon>
        <taxon>Methanobacteriota</taxon>
        <taxon>Stenosarchaea group</taxon>
        <taxon>Halobacteria</taxon>
        <taxon>Halobacteriales</taxon>
        <taxon>Haloferacaceae</taxon>
    </lineage>
</organism>
<keyword evidence="6" id="KW-0067">ATP-binding</keyword>
<dbReference type="InterPro" id="IPR023298">
    <property type="entry name" value="ATPase_P-typ_TM_dom_sf"/>
</dbReference>
<evidence type="ECO:0000256" key="4">
    <source>
        <dbReference type="ARBA" id="ARBA00022723"/>
    </source>
</evidence>
<keyword evidence="4" id="KW-0479">Metal-binding</keyword>
<keyword evidence="7" id="KW-1278">Translocase</keyword>
<evidence type="ECO:0000256" key="11">
    <source>
        <dbReference type="SAM" id="Phobius"/>
    </source>
</evidence>
<dbReference type="InterPro" id="IPR059000">
    <property type="entry name" value="ATPase_P-type_domA"/>
</dbReference>
<dbReference type="STRING" id="553467.SAMN04488063_3228"/>
<dbReference type="Gene3D" id="3.40.1110.10">
    <property type="entry name" value="Calcium-transporting ATPase, cytoplasmic domain N"/>
    <property type="match status" value="1"/>
</dbReference>
<dbReference type="GO" id="GO:0046873">
    <property type="term" value="F:metal ion transmembrane transporter activity"/>
    <property type="evidence" value="ECO:0007669"/>
    <property type="project" value="UniProtKB-ARBA"/>
</dbReference>
<feature type="transmembrane region" description="Helical" evidence="11">
    <location>
        <begin position="825"/>
        <end position="843"/>
    </location>
</feature>
<dbReference type="PROSITE" id="PS00154">
    <property type="entry name" value="ATPASE_E1_E2"/>
    <property type="match status" value="1"/>
</dbReference>
<dbReference type="Pfam" id="PF00690">
    <property type="entry name" value="Cation_ATPase_N"/>
    <property type="match status" value="1"/>
</dbReference>
<dbReference type="InterPro" id="IPR004014">
    <property type="entry name" value="ATPase_P-typ_cation-transptr_N"/>
</dbReference>
<dbReference type="PRINTS" id="PR00120">
    <property type="entry name" value="HATPASE"/>
</dbReference>
<dbReference type="InterPro" id="IPR023299">
    <property type="entry name" value="ATPase_P-typ_cyto_dom_N"/>
</dbReference>
<dbReference type="GO" id="GO:0098662">
    <property type="term" value="P:inorganic cation transmembrane transport"/>
    <property type="evidence" value="ECO:0007669"/>
    <property type="project" value="UniProtKB-ARBA"/>
</dbReference>
<dbReference type="NCBIfam" id="TIGR01494">
    <property type="entry name" value="ATPase_P-type"/>
    <property type="match status" value="2"/>
</dbReference>
<feature type="region of interest" description="Disordered" evidence="10">
    <location>
        <begin position="852"/>
        <end position="881"/>
    </location>
</feature>
<evidence type="ECO:0000256" key="7">
    <source>
        <dbReference type="ARBA" id="ARBA00022967"/>
    </source>
</evidence>
<feature type="transmembrane region" description="Helical" evidence="11">
    <location>
        <begin position="651"/>
        <end position="677"/>
    </location>
</feature>
<feature type="transmembrane region" description="Helical" evidence="11">
    <location>
        <begin position="752"/>
        <end position="774"/>
    </location>
</feature>
<dbReference type="GO" id="GO:0015662">
    <property type="term" value="F:P-type ion transporter activity"/>
    <property type="evidence" value="ECO:0007669"/>
    <property type="project" value="UniProtKB-ARBA"/>
</dbReference>
<evidence type="ECO:0000313" key="14">
    <source>
        <dbReference type="Proteomes" id="UP000198876"/>
    </source>
</evidence>
<keyword evidence="2" id="KW-1003">Cell membrane</keyword>
<keyword evidence="3 11" id="KW-0812">Transmembrane</keyword>
<feature type="region of interest" description="Disordered" evidence="10">
    <location>
        <begin position="163"/>
        <end position="182"/>
    </location>
</feature>
<dbReference type="RefSeq" id="WP_092893598.1">
    <property type="nucleotide sequence ID" value="NZ_FOOQ01000006.1"/>
</dbReference>
<dbReference type="Gene3D" id="3.40.50.1000">
    <property type="entry name" value="HAD superfamily/HAD-like"/>
    <property type="match status" value="1"/>
</dbReference>
<dbReference type="GO" id="GO:0005524">
    <property type="term" value="F:ATP binding"/>
    <property type="evidence" value="ECO:0007669"/>
    <property type="project" value="UniProtKB-KW"/>
</dbReference>
<dbReference type="SMART" id="SM00831">
    <property type="entry name" value="Cation_ATPase_N"/>
    <property type="match status" value="1"/>
</dbReference>
<dbReference type="Pfam" id="PF00122">
    <property type="entry name" value="E1-E2_ATPase"/>
    <property type="match status" value="1"/>
</dbReference>
<dbReference type="SFLD" id="SFLDG00002">
    <property type="entry name" value="C1.7:_P-type_atpase_like"/>
    <property type="match status" value="1"/>
</dbReference>
<dbReference type="GO" id="GO:0005886">
    <property type="term" value="C:plasma membrane"/>
    <property type="evidence" value="ECO:0007669"/>
    <property type="project" value="UniProtKB-SubCell"/>
</dbReference>
<protein>
    <submittedName>
        <fullName evidence="13">Ca2+-transporting ATPase</fullName>
    </submittedName>
</protein>
<gene>
    <name evidence="13" type="ORF">SAMN04488063_3228</name>
</gene>
<dbReference type="Pfam" id="PF13246">
    <property type="entry name" value="Cation_ATPase"/>
    <property type="match status" value="1"/>
</dbReference>
<evidence type="ECO:0000256" key="8">
    <source>
        <dbReference type="ARBA" id="ARBA00022989"/>
    </source>
</evidence>
<dbReference type="InterPro" id="IPR006068">
    <property type="entry name" value="ATPase_P-typ_cation-transptr_C"/>
</dbReference>
<evidence type="ECO:0000256" key="3">
    <source>
        <dbReference type="ARBA" id="ARBA00022692"/>
    </source>
</evidence>
<dbReference type="AlphaFoldDB" id="A0A1I2VPZ2"/>
<evidence type="ECO:0000256" key="6">
    <source>
        <dbReference type="ARBA" id="ARBA00022840"/>
    </source>
</evidence>
<comment type="subcellular location">
    <subcellularLocation>
        <location evidence="1">Cell membrane</location>
        <topology evidence="1">Multi-pass membrane protein</topology>
    </subcellularLocation>
</comment>
<evidence type="ECO:0000256" key="5">
    <source>
        <dbReference type="ARBA" id="ARBA00022741"/>
    </source>
</evidence>
<dbReference type="Gene3D" id="2.70.150.10">
    <property type="entry name" value="Calcium-transporting ATPase, cytoplasmic transduction domain A"/>
    <property type="match status" value="1"/>
</dbReference>
<dbReference type="EMBL" id="FOOQ01000006">
    <property type="protein sequence ID" value="SFG90367.1"/>
    <property type="molecule type" value="Genomic_DNA"/>
</dbReference>
<dbReference type="GO" id="GO:0019829">
    <property type="term" value="F:ATPase-coupled monoatomic cation transmembrane transporter activity"/>
    <property type="evidence" value="ECO:0007669"/>
    <property type="project" value="UniProtKB-ARBA"/>
</dbReference>
<dbReference type="GO" id="GO:0016887">
    <property type="term" value="F:ATP hydrolysis activity"/>
    <property type="evidence" value="ECO:0007669"/>
    <property type="project" value="InterPro"/>
</dbReference>
<dbReference type="InterPro" id="IPR044492">
    <property type="entry name" value="P_typ_ATPase_HD_dom"/>
</dbReference>
<evidence type="ECO:0000259" key="12">
    <source>
        <dbReference type="SMART" id="SM00831"/>
    </source>
</evidence>
<feature type="transmembrane region" description="Helical" evidence="11">
    <location>
        <begin position="786"/>
        <end position="805"/>
    </location>
</feature>
<feature type="transmembrane region" description="Helical" evidence="11">
    <location>
        <begin position="243"/>
        <end position="260"/>
    </location>
</feature>
<dbReference type="SUPFAM" id="SSF81660">
    <property type="entry name" value="Metal cation-transporting ATPase, ATP-binding domain N"/>
    <property type="match status" value="1"/>
</dbReference>
<reference evidence="14" key="1">
    <citation type="submission" date="2016-10" db="EMBL/GenBank/DDBJ databases">
        <authorList>
            <person name="Varghese N."/>
            <person name="Submissions S."/>
        </authorList>
    </citation>
    <scope>NUCLEOTIDE SEQUENCE [LARGE SCALE GENOMIC DNA]</scope>
    <source>
        <strain evidence="14">CGMCC 1.7739</strain>
    </source>
</reference>
<keyword evidence="8 11" id="KW-1133">Transmembrane helix</keyword>